<proteinExistence type="predicted"/>
<dbReference type="PANTHER" id="PTHR34461:SF4">
    <property type="entry name" value="OS01G0101800 PROTEIN"/>
    <property type="match status" value="1"/>
</dbReference>
<feature type="region of interest" description="Disordered" evidence="1">
    <location>
        <begin position="271"/>
        <end position="290"/>
    </location>
</feature>
<dbReference type="PANTHER" id="PTHR34461">
    <property type="entry name" value="EXPRESSED PROTEIN"/>
    <property type="match status" value="1"/>
</dbReference>
<evidence type="ECO:0000313" key="2">
    <source>
        <dbReference type="EMBL" id="KAK9991401.1"/>
    </source>
</evidence>
<feature type="compositionally biased region" description="Basic and acidic residues" evidence="1">
    <location>
        <begin position="278"/>
        <end position="290"/>
    </location>
</feature>
<evidence type="ECO:0000256" key="1">
    <source>
        <dbReference type="SAM" id="MobiDB-lite"/>
    </source>
</evidence>
<name>A0AAW2BZP8_9ROSI</name>
<reference evidence="2 3" key="1">
    <citation type="submission" date="2024-01" db="EMBL/GenBank/DDBJ databases">
        <title>A telomere-to-telomere, gap-free genome of sweet tea (Lithocarpus litseifolius).</title>
        <authorList>
            <person name="Zhou J."/>
        </authorList>
    </citation>
    <scope>NUCLEOTIDE SEQUENCE [LARGE SCALE GENOMIC DNA]</scope>
    <source>
        <strain evidence="2">Zhou-2022a</strain>
        <tissue evidence="2">Leaf</tissue>
    </source>
</reference>
<feature type="region of interest" description="Disordered" evidence="1">
    <location>
        <begin position="1"/>
        <end position="32"/>
    </location>
</feature>
<dbReference type="EMBL" id="JAZDWU010000009">
    <property type="protein sequence ID" value="KAK9991401.1"/>
    <property type="molecule type" value="Genomic_DNA"/>
</dbReference>
<sequence>MDRNETSRKRKKHLPNPIFTRSSRSQIHEDEDDADDLRILIKDLRTKRVFSPDASALCNLNWEPDLGISYETQSQKNDDLPEPEVEVSLSDITIREIPPPGIDKCLGAANIHNNVSTTKSVLKPCFRRKLFKTPGSVSYKRLLPYLMDITKDDPYAPENSQCSKLDKGLGQKQQLQPKLASMGQEAFMDMSNMNRCPIDCKTGESGNSPTSVLISANESSNGNVVHSTPAEHYSESLMSFHSKKLVDDKELSVNGQVQKFELDNKNCAKPVTSSVLEDDTKGQSDDRETEKTECLYVCEDQDVDAVNPELSFITDGCHSGRDRGVGLHNDDLKQCETRGMKKANNVYPYKAQNLNPNFSEAENGESFNLKKGGDNGSQVLNQVDNSNEEFVELTPPDAEENGGGRVEFIQKRTDSLGKPLNETNTRDVLCASDKRNYSHSKSKEVLKPCSRLKLYKSPGSFSYRRLLPFLMDIKKENSCASGSGHQSKLEKGLKVLFAPHVTSDFQEMPIDNSNGYKFHEEHHTTNYGILPMTALTSAHESSNDDESEHSPQDISKFTISLDSQKEHHLQDRYSQLVTSPSKECSVHEIDPQVAALCPPVSQEALSREEGTTLASRRVSVDNEADCPSSFTKTSNAAKPVEGNNLSQITPQLEASAPSGGHGTAHKKGILKRNPRGCRGLCTCLNCASFRLHAERAFEFSRNQMQDAEEVALDLIKELSYLRNMLEKSADGFNDHSLVKVNQVKEACRKASEAEELAKDRIGQMNYELDIHCRITCLQPPRVRFANHVEENVIPNADMPSK</sequence>
<organism evidence="2 3">
    <name type="scientific">Lithocarpus litseifolius</name>
    <dbReference type="NCBI Taxonomy" id="425828"/>
    <lineage>
        <taxon>Eukaryota</taxon>
        <taxon>Viridiplantae</taxon>
        <taxon>Streptophyta</taxon>
        <taxon>Embryophyta</taxon>
        <taxon>Tracheophyta</taxon>
        <taxon>Spermatophyta</taxon>
        <taxon>Magnoliopsida</taxon>
        <taxon>eudicotyledons</taxon>
        <taxon>Gunneridae</taxon>
        <taxon>Pentapetalae</taxon>
        <taxon>rosids</taxon>
        <taxon>fabids</taxon>
        <taxon>Fagales</taxon>
        <taxon>Fagaceae</taxon>
        <taxon>Lithocarpus</taxon>
    </lineage>
</organism>
<dbReference type="Proteomes" id="UP001459277">
    <property type="component" value="Unassembled WGS sequence"/>
</dbReference>
<evidence type="ECO:0000313" key="3">
    <source>
        <dbReference type="Proteomes" id="UP001459277"/>
    </source>
</evidence>
<protein>
    <submittedName>
        <fullName evidence="2">Uncharacterized protein</fullName>
    </submittedName>
</protein>
<keyword evidence="3" id="KW-1185">Reference proteome</keyword>
<gene>
    <name evidence="2" type="ORF">SO802_026386</name>
</gene>
<accession>A0AAW2BZP8</accession>
<dbReference type="AlphaFoldDB" id="A0AAW2BZP8"/>
<comment type="caution">
    <text evidence="2">The sequence shown here is derived from an EMBL/GenBank/DDBJ whole genome shotgun (WGS) entry which is preliminary data.</text>
</comment>